<sequence length="627" mass="68425">MMPCVDGHHYPILVEQMSYRSQLEGSGMVGNWLFREVLERLLDLVTVPVKQALCQEKTTHSSELVQNCCHLLARVVAELASQSSGTDEDLQGPCGRVLHTTPSRFTRTNQSRTWNTGNGSPDAICFSVDRPGIVIAGVCVYGGVGTYEYELELLDDQNNTGNDPSHTQRWNSLEMARGTFGADDCVADVAEVKFDRPVPIKENVKYAVRLRNHGGRTSNGDGGLSSVKGPDGATFSFSTCSLSFNGTTQTRGQIPQILYYSNPQDSESQQTSKAWAELQACKCTLSMTSAIIQRCNDLMALARERAEDQIATEVLGNACVLTTLLPLILAHISPLATLDPRSGVQVLNLIQELLPHVAALNSLSSNMHQSTGSLDSVGGQDSQGYFQPSSTNTTSHHYAWVESDHPYKPATVSNYRVSFPESVKWLCIEFDPQCGTAQAEDSLQLYIPSLPTSSSVAKGTTDDSEGDTSPVPYWPILQKFNRGSNSWPQTAIVLPGNEVIFSLETASDYVKDEKACFYGFRCLVVGYEWHTNPGEGLKHLETELAFLGGMCAASLMKKDLLLPPVSVEEMDEDMDVVEEVAQHVYKSHSALLSKGFALANPPTITQALEGILPFRRVLSGISTFCGT</sequence>
<dbReference type="InterPro" id="IPR038648">
    <property type="entry name" value="PHR_sf"/>
</dbReference>
<keyword evidence="3" id="KW-1185">Reference proteome</keyword>
<dbReference type="GO" id="GO:0005886">
    <property type="term" value="C:plasma membrane"/>
    <property type="evidence" value="ECO:0007669"/>
    <property type="project" value="TreeGrafter"/>
</dbReference>
<dbReference type="PANTHER" id="PTHR45943">
    <property type="entry name" value="E3 UBIQUITIN-PROTEIN LIGASE MYCBP2"/>
    <property type="match status" value="1"/>
</dbReference>
<dbReference type="InParanoid" id="A0A2J7QED2"/>
<dbReference type="Pfam" id="PF08005">
    <property type="entry name" value="PHR"/>
    <property type="match status" value="1"/>
</dbReference>
<evidence type="ECO:0000313" key="3">
    <source>
        <dbReference type="Proteomes" id="UP000235965"/>
    </source>
</evidence>
<dbReference type="Gene3D" id="2.60.120.820">
    <property type="entry name" value="PHR domain"/>
    <property type="match status" value="1"/>
</dbReference>
<reference evidence="2 3" key="1">
    <citation type="submission" date="2017-12" db="EMBL/GenBank/DDBJ databases">
        <title>Hemimetabolous genomes reveal molecular basis of termite eusociality.</title>
        <authorList>
            <person name="Harrison M.C."/>
            <person name="Jongepier E."/>
            <person name="Robertson H.M."/>
            <person name="Arning N."/>
            <person name="Bitard-Feildel T."/>
            <person name="Chao H."/>
            <person name="Childers C.P."/>
            <person name="Dinh H."/>
            <person name="Doddapaneni H."/>
            <person name="Dugan S."/>
            <person name="Gowin J."/>
            <person name="Greiner C."/>
            <person name="Han Y."/>
            <person name="Hu H."/>
            <person name="Hughes D.S.T."/>
            <person name="Huylmans A.-K."/>
            <person name="Kemena C."/>
            <person name="Kremer L.P.M."/>
            <person name="Lee S.L."/>
            <person name="Lopez-Ezquerra A."/>
            <person name="Mallet L."/>
            <person name="Monroy-Kuhn J.M."/>
            <person name="Moser A."/>
            <person name="Murali S.C."/>
            <person name="Muzny D.M."/>
            <person name="Otani S."/>
            <person name="Piulachs M.-D."/>
            <person name="Poelchau M."/>
            <person name="Qu J."/>
            <person name="Schaub F."/>
            <person name="Wada-Katsumata A."/>
            <person name="Worley K.C."/>
            <person name="Xie Q."/>
            <person name="Ylla G."/>
            <person name="Poulsen M."/>
            <person name="Gibbs R.A."/>
            <person name="Schal C."/>
            <person name="Richards S."/>
            <person name="Belles X."/>
            <person name="Korb J."/>
            <person name="Bornberg-Bauer E."/>
        </authorList>
    </citation>
    <scope>NUCLEOTIDE SEQUENCE [LARGE SCALE GENOMIC DNA]</scope>
    <source>
        <tissue evidence="2">Whole body</tissue>
    </source>
</reference>
<dbReference type="GO" id="GO:0005634">
    <property type="term" value="C:nucleus"/>
    <property type="evidence" value="ECO:0007669"/>
    <property type="project" value="TreeGrafter"/>
</dbReference>
<gene>
    <name evidence="2" type="ORF">B7P43_G12700</name>
</gene>
<protein>
    <recommendedName>
        <fullName evidence="1">PHR domain-containing protein</fullName>
    </recommendedName>
</protein>
<dbReference type="EMBL" id="NEVH01015312">
    <property type="protein sequence ID" value="PNF26945.1"/>
    <property type="molecule type" value="Genomic_DNA"/>
</dbReference>
<dbReference type="AlphaFoldDB" id="A0A2J7QED2"/>
<dbReference type="STRING" id="105785.A0A2J7QED2"/>
<dbReference type="GO" id="GO:0007411">
    <property type="term" value="P:axon guidance"/>
    <property type="evidence" value="ECO:0007669"/>
    <property type="project" value="TreeGrafter"/>
</dbReference>
<dbReference type="FunFam" id="2.60.120.820:FF:000003">
    <property type="entry name" value="E3 ubiquitin-protein ligase MYCBP2 isoform X2"/>
    <property type="match status" value="1"/>
</dbReference>
<dbReference type="InterPro" id="IPR012983">
    <property type="entry name" value="PHR"/>
</dbReference>
<organism evidence="2 3">
    <name type="scientific">Cryptotermes secundus</name>
    <dbReference type="NCBI Taxonomy" id="105785"/>
    <lineage>
        <taxon>Eukaryota</taxon>
        <taxon>Metazoa</taxon>
        <taxon>Ecdysozoa</taxon>
        <taxon>Arthropoda</taxon>
        <taxon>Hexapoda</taxon>
        <taxon>Insecta</taxon>
        <taxon>Pterygota</taxon>
        <taxon>Neoptera</taxon>
        <taxon>Polyneoptera</taxon>
        <taxon>Dictyoptera</taxon>
        <taxon>Blattodea</taxon>
        <taxon>Blattoidea</taxon>
        <taxon>Termitoidae</taxon>
        <taxon>Kalotermitidae</taxon>
        <taxon>Cryptotermitinae</taxon>
        <taxon>Cryptotermes</taxon>
    </lineage>
</organism>
<dbReference type="PANTHER" id="PTHR45943:SF1">
    <property type="entry name" value="E3 UBIQUITIN-PROTEIN LIGASE MYCBP2"/>
    <property type="match status" value="1"/>
</dbReference>
<dbReference type="Proteomes" id="UP000235965">
    <property type="component" value="Unassembled WGS sequence"/>
</dbReference>
<evidence type="ECO:0000259" key="1">
    <source>
        <dbReference type="Pfam" id="PF08005"/>
    </source>
</evidence>
<proteinExistence type="predicted"/>
<accession>A0A2J7QED2</accession>
<dbReference type="GO" id="GO:0008582">
    <property type="term" value="P:regulation of synaptic assembly at neuromuscular junction"/>
    <property type="evidence" value="ECO:0007669"/>
    <property type="project" value="TreeGrafter"/>
</dbReference>
<dbReference type="OrthoDB" id="6050183at2759"/>
<name>A0A2J7QED2_9NEOP</name>
<dbReference type="GO" id="GO:0061630">
    <property type="term" value="F:ubiquitin protein ligase activity"/>
    <property type="evidence" value="ECO:0007669"/>
    <property type="project" value="TreeGrafter"/>
</dbReference>
<feature type="domain" description="PHR" evidence="1">
    <location>
        <begin position="103"/>
        <end position="260"/>
    </location>
</feature>
<evidence type="ECO:0000313" key="2">
    <source>
        <dbReference type="EMBL" id="PNF26945.1"/>
    </source>
</evidence>
<comment type="caution">
    <text evidence="2">The sequence shown here is derived from an EMBL/GenBank/DDBJ whole genome shotgun (WGS) entry which is preliminary data.</text>
</comment>